<sequence length="61" mass="6637">MSVITLAILGAAVAIITALLLARPVKADNTDALPRNRGGSHHRRRRLQKPPAQRAPHHSPF</sequence>
<name>A0A370BAF1_9ACTN</name>
<accession>A0A370BAF1</accession>
<evidence type="ECO:0000313" key="2">
    <source>
        <dbReference type="EMBL" id="RDG37622.1"/>
    </source>
</evidence>
<feature type="compositionally biased region" description="Basic residues" evidence="1">
    <location>
        <begin position="38"/>
        <end position="48"/>
    </location>
</feature>
<dbReference type="AlphaFoldDB" id="A0A370BAF1"/>
<comment type="caution">
    <text evidence="2">The sequence shown here is derived from an EMBL/GenBank/DDBJ whole genome shotgun (WGS) entry which is preliminary data.</text>
</comment>
<proteinExistence type="predicted"/>
<dbReference type="EMBL" id="QQNA01000095">
    <property type="protein sequence ID" value="RDG37622.1"/>
    <property type="molecule type" value="Genomic_DNA"/>
</dbReference>
<dbReference type="Proteomes" id="UP000253741">
    <property type="component" value="Unassembled WGS sequence"/>
</dbReference>
<keyword evidence="3" id="KW-1185">Reference proteome</keyword>
<evidence type="ECO:0000313" key="3">
    <source>
        <dbReference type="Proteomes" id="UP000253741"/>
    </source>
</evidence>
<protein>
    <submittedName>
        <fullName evidence="2">Uncharacterized protein</fullName>
    </submittedName>
</protein>
<organism evidence="2 3">
    <name type="scientific">Streptomyces corynorhini</name>
    <dbReference type="NCBI Taxonomy" id="2282652"/>
    <lineage>
        <taxon>Bacteria</taxon>
        <taxon>Bacillati</taxon>
        <taxon>Actinomycetota</taxon>
        <taxon>Actinomycetes</taxon>
        <taxon>Kitasatosporales</taxon>
        <taxon>Streptomycetaceae</taxon>
        <taxon>Streptomyces</taxon>
    </lineage>
</organism>
<gene>
    <name evidence="2" type="ORF">DVH02_13530</name>
</gene>
<feature type="region of interest" description="Disordered" evidence="1">
    <location>
        <begin position="27"/>
        <end position="61"/>
    </location>
</feature>
<reference evidence="2 3" key="1">
    <citation type="submission" date="2018-07" db="EMBL/GenBank/DDBJ databases">
        <title>Streptomyces species from bats.</title>
        <authorList>
            <person name="Dunlap C."/>
        </authorList>
    </citation>
    <scope>NUCLEOTIDE SEQUENCE [LARGE SCALE GENOMIC DNA]</scope>
    <source>
        <strain evidence="2 3">AC230</strain>
    </source>
</reference>
<dbReference type="RefSeq" id="WP_114624050.1">
    <property type="nucleotide sequence ID" value="NZ_QQNA01000095.1"/>
</dbReference>
<evidence type="ECO:0000256" key="1">
    <source>
        <dbReference type="SAM" id="MobiDB-lite"/>
    </source>
</evidence>